<dbReference type="SMART" id="SM00028">
    <property type="entry name" value="TPR"/>
    <property type="match status" value="4"/>
</dbReference>
<protein>
    <recommendedName>
        <fullName evidence="4">MalT-like TPR region domain-containing protein</fullName>
    </recommendedName>
</protein>
<dbReference type="AlphaFoldDB" id="A0A7S0KAT9"/>
<proteinExistence type="predicted"/>
<evidence type="ECO:0000313" key="3">
    <source>
        <dbReference type="EMBL" id="CAD8574098.1"/>
    </source>
</evidence>
<reference evidence="3" key="1">
    <citation type="submission" date="2021-01" db="EMBL/GenBank/DDBJ databases">
        <authorList>
            <person name="Corre E."/>
            <person name="Pelletier E."/>
            <person name="Niang G."/>
            <person name="Scheremetjew M."/>
            <person name="Finn R."/>
            <person name="Kale V."/>
            <person name="Holt S."/>
            <person name="Cochrane G."/>
            <person name="Meng A."/>
            <person name="Brown T."/>
            <person name="Cohen L."/>
        </authorList>
    </citation>
    <scope>NUCLEOTIDE SEQUENCE</scope>
    <source>
        <strain evidence="3">B651</strain>
    </source>
</reference>
<dbReference type="SUPFAM" id="SSF48452">
    <property type="entry name" value="TPR-like"/>
    <property type="match status" value="1"/>
</dbReference>
<dbReference type="InterPro" id="IPR011990">
    <property type="entry name" value="TPR-like_helical_dom_sf"/>
</dbReference>
<name>A0A7S0KAT9_9STRA</name>
<accession>A0A7S0KAT9</accession>
<dbReference type="PANTHER" id="PTHR45641:SF19">
    <property type="entry name" value="NEPHROCYSTIN-3"/>
    <property type="match status" value="1"/>
</dbReference>
<dbReference type="Gene3D" id="1.25.40.10">
    <property type="entry name" value="Tetratricopeptide repeat domain"/>
    <property type="match status" value="2"/>
</dbReference>
<evidence type="ECO:0000256" key="2">
    <source>
        <dbReference type="ARBA" id="ARBA00022803"/>
    </source>
</evidence>
<dbReference type="EMBL" id="HBEU01000374">
    <property type="protein sequence ID" value="CAD8574098.1"/>
    <property type="molecule type" value="Transcribed_RNA"/>
</dbReference>
<keyword evidence="2" id="KW-0802">TPR repeat</keyword>
<organism evidence="3">
    <name type="scientific">Leptocylindrus aporus</name>
    <dbReference type="NCBI Taxonomy" id="1398097"/>
    <lineage>
        <taxon>Eukaryota</taxon>
        <taxon>Sar</taxon>
        <taxon>Stramenopiles</taxon>
        <taxon>Ochrophyta</taxon>
        <taxon>Bacillariophyta</taxon>
        <taxon>Coscinodiscophyceae</taxon>
        <taxon>Chaetocerotophycidae</taxon>
        <taxon>Leptocylindrales</taxon>
        <taxon>Leptocylindraceae</taxon>
        <taxon>Leptocylindrus</taxon>
    </lineage>
</organism>
<dbReference type="InterPro" id="IPR019734">
    <property type="entry name" value="TPR_rpt"/>
</dbReference>
<dbReference type="PANTHER" id="PTHR45641">
    <property type="entry name" value="TETRATRICOPEPTIDE REPEAT PROTEIN (AFU_ORTHOLOGUE AFUA_6G03870)"/>
    <property type="match status" value="1"/>
</dbReference>
<gene>
    <name evidence="3" type="ORF">LDAN0322_LOCUS242</name>
</gene>
<sequence>MSVSAWSGLHSLSTAPMSNTYTSFASRTTECRLSLDAIDVLGLRLISDTGRVEEDTQEIVRISLGMREGLCFESLHYKRAPKNQHVEQWDLESKSQRWLAYVPFRLPRKCTHKLNMGESSSSFDDDDDATLTRSVPIDVDDDMYVLGSSPDSQRSQLRAVQELLRKRCEGRKLHQAMELLKRIHRSILHRYGPGSLQEATSLFNLANIQLFNCQYSEARKNFDKCGKIFCSENEKFHPFNVACKVKVGICYFASGNLKKALRNFCSAADLRKSMEYGVDNDKYDVEAKIINNIGVVLFKMGSWEAGIQAFKKAASKYDLKKDISGTQMIDNSVMFSNIGCALIVAKKDSQAMYHFKKALNLQKKILASDHPICNFTGVDIACTENISKDGKEIEKQEVEDVVTNKENRGIRTMPSDDRALLSQFSWV</sequence>
<evidence type="ECO:0008006" key="4">
    <source>
        <dbReference type="Google" id="ProtNLM"/>
    </source>
</evidence>
<evidence type="ECO:0000256" key="1">
    <source>
        <dbReference type="ARBA" id="ARBA00022737"/>
    </source>
</evidence>
<keyword evidence="1" id="KW-0677">Repeat</keyword>